<dbReference type="AlphaFoldDB" id="A0A0A8ZS48"/>
<name>A0A0A8ZS48_ARUDO</name>
<accession>A0A0A8ZS48</accession>
<proteinExistence type="predicted"/>
<dbReference type="EMBL" id="GBRH01257367">
    <property type="protein sequence ID" value="JAD40528.1"/>
    <property type="molecule type" value="Transcribed_RNA"/>
</dbReference>
<sequence length="25" mass="2907">MFVDGRLYRSYNTLSAFPKGLTLAW</sequence>
<reference evidence="1" key="1">
    <citation type="submission" date="2014-09" db="EMBL/GenBank/DDBJ databases">
        <authorList>
            <person name="Magalhaes I.L.F."/>
            <person name="Oliveira U."/>
            <person name="Santos F.R."/>
            <person name="Vidigal T.H.D.A."/>
            <person name="Brescovit A.D."/>
            <person name="Santos A.J."/>
        </authorList>
    </citation>
    <scope>NUCLEOTIDE SEQUENCE</scope>
    <source>
        <tissue evidence="1">Shoot tissue taken approximately 20 cm above the soil surface</tissue>
    </source>
</reference>
<protein>
    <submittedName>
        <fullName evidence="1">Uncharacterized protein</fullName>
    </submittedName>
</protein>
<evidence type="ECO:0000313" key="1">
    <source>
        <dbReference type="EMBL" id="JAD40528.1"/>
    </source>
</evidence>
<reference evidence="1" key="2">
    <citation type="journal article" date="2015" name="Data Brief">
        <title>Shoot transcriptome of the giant reed, Arundo donax.</title>
        <authorList>
            <person name="Barrero R.A."/>
            <person name="Guerrero F.D."/>
            <person name="Moolhuijzen P."/>
            <person name="Goolsby J.A."/>
            <person name="Tidwell J."/>
            <person name="Bellgard S.E."/>
            <person name="Bellgard M.I."/>
        </authorList>
    </citation>
    <scope>NUCLEOTIDE SEQUENCE</scope>
    <source>
        <tissue evidence="1">Shoot tissue taken approximately 20 cm above the soil surface</tissue>
    </source>
</reference>
<organism evidence="1">
    <name type="scientific">Arundo donax</name>
    <name type="common">Giant reed</name>
    <name type="synonym">Donax arundinaceus</name>
    <dbReference type="NCBI Taxonomy" id="35708"/>
    <lineage>
        <taxon>Eukaryota</taxon>
        <taxon>Viridiplantae</taxon>
        <taxon>Streptophyta</taxon>
        <taxon>Embryophyta</taxon>
        <taxon>Tracheophyta</taxon>
        <taxon>Spermatophyta</taxon>
        <taxon>Magnoliopsida</taxon>
        <taxon>Liliopsida</taxon>
        <taxon>Poales</taxon>
        <taxon>Poaceae</taxon>
        <taxon>PACMAD clade</taxon>
        <taxon>Arundinoideae</taxon>
        <taxon>Arundineae</taxon>
        <taxon>Arundo</taxon>
    </lineage>
</organism>